<dbReference type="PANTHER" id="PTHR43701">
    <property type="entry name" value="MEMBRANE TRANSPORTER PROTEIN MJ0441-RELATED"/>
    <property type="match status" value="1"/>
</dbReference>
<feature type="transmembrane region" description="Helical" evidence="6">
    <location>
        <begin position="106"/>
        <end position="126"/>
    </location>
</feature>
<dbReference type="InterPro" id="IPR051598">
    <property type="entry name" value="TSUP/Inactive_protease-like"/>
</dbReference>
<evidence type="ECO:0000256" key="1">
    <source>
        <dbReference type="ARBA" id="ARBA00004141"/>
    </source>
</evidence>
<evidence type="ECO:0000256" key="4">
    <source>
        <dbReference type="ARBA" id="ARBA00022989"/>
    </source>
</evidence>
<comment type="similarity">
    <text evidence="2 6">Belongs to the 4-toluene sulfonate uptake permease (TSUP) (TC 2.A.102) family.</text>
</comment>
<evidence type="ECO:0000313" key="8">
    <source>
        <dbReference type="Proteomes" id="UP001596026"/>
    </source>
</evidence>
<organism evidence="7 8">
    <name type="scientific">Enterococcus eurekensis</name>
    <dbReference type="NCBI Taxonomy" id="1159753"/>
    <lineage>
        <taxon>Bacteria</taxon>
        <taxon>Bacillati</taxon>
        <taxon>Bacillota</taxon>
        <taxon>Bacilli</taxon>
        <taxon>Lactobacillales</taxon>
        <taxon>Enterococcaceae</taxon>
        <taxon>Enterococcus</taxon>
    </lineage>
</organism>
<proteinExistence type="inferred from homology"/>
<name>A0ABV9M8Z2_9ENTE</name>
<comment type="subcellular location">
    <subcellularLocation>
        <location evidence="6">Cell membrane</location>
        <topology evidence="6">Multi-pass membrane protein</topology>
    </subcellularLocation>
    <subcellularLocation>
        <location evidence="1">Membrane</location>
        <topology evidence="1">Multi-pass membrane protein</topology>
    </subcellularLocation>
</comment>
<dbReference type="PANTHER" id="PTHR43701:SF5">
    <property type="entry name" value="MEMBRANE TRANSPORTER PROTEIN-RELATED"/>
    <property type="match status" value="1"/>
</dbReference>
<dbReference type="EMBL" id="JBHSGT010000063">
    <property type="protein sequence ID" value="MFC4711093.1"/>
    <property type="molecule type" value="Genomic_DNA"/>
</dbReference>
<dbReference type="Proteomes" id="UP001596026">
    <property type="component" value="Unassembled WGS sequence"/>
</dbReference>
<keyword evidence="3 6" id="KW-0812">Transmembrane</keyword>
<accession>A0ABV9M8Z2</accession>
<feature type="transmembrane region" description="Helical" evidence="6">
    <location>
        <begin position="75"/>
        <end position="94"/>
    </location>
</feature>
<feature type="transmembrane region" description="Helical" evidence="6">
    <location>
        <begin position="211"/>
        <end position="232"/>
    </location>
</feature>
<dbReference type="RefSeq" id="WP_379967342.1">
    <property type="nucleotide sequence ID" value="NZ_JBHSGT010000063.1"/>
</dbReference>
<evidence type="ECO:0000256" key="6">
    <source>
        <dbReference type="RuleBase" id="RU363041"/>
    </source>
</evidence>
<keyword evidence="6" id="KW-1003">Cell membrane</keyword>
<gene>
    <name evidence="7" type="ORF">ACFO3L_10815</name>
</gene>
<sequence>MGLLGSLYFIIIVLANTIGAISGMGGGVIIKPVFDLIGVHQVAEISFYAAVAVFVMSIVSTYRQVKNGVKIKWHFAAWVSIGAILGGFVGTLLLEWLIRRLPNEGYAQMIQIVLTIITLLFAFFYTKYNAPKFELHHLIWYMSCGFVLGSLASLLGIGGGPINVSLLMLLFSLPMKEATVYSICTIFFSQLSKLVSIGFTSGFAIFDLRLLWFIIPAAIIGGFLGAKLSGILTGDKVAFVFQSVILLVLLINIYNGILLIM</sequence>
<feature type="transmembrane region" description="Helical" evidence="6">
    <location>
        <begin position="238"/>
        <end position="260"/>
    </location>
</feature>
<comment type="caution">
    <text evidence="7">The sequence shown here is derived from an EMBL/GenBank/DDBJ whole genome shotgun (WGS) entry which is preliminary data.</text>
</comment>
<evidence type="ECO:0000256" key="3">
    <source>
        <dbReference type="ARBA" id="ARBA00022692"/>
    </source>
</evidence>
<keyword evidence="5 6" id="KW-0472">Membrane</keyword>
<keyword evidence="8" id="KW-1185">Reference proteome</keyword>
<dbReference type="Pfam" id="PF01925">
    <property type="entry name" value="TauE"/>
    <property type="match status" value="1"/>
</dbReference>
<feature type="transmembrane region" description="Helical" evidence="6">
    <location>
        <begin position="7"/>
        <end position="30"/>
    </location>
</feature>
<keyword evidence="4 6" id="KW-1133">Transmembrane helix</keyword>
<evidence type="ECO:0000256" key="5">
    <source>
        <dbReference type="ARBA" id="ARBA00023136"/>
    </source>
</evidence>
<feature type="transmembrane region" description="Helical" evidence="6">
    <location>
        <begin position="138"/>
        <end position="158"/>
    </location>
</feature>
<dbReference type="InterPro" id="IPR002781">
    <property type="entry name" value="TM_pro_TauE-like"/>
</dbReference>
<evidence type="ECO:0000313" key="7">
    <source>
        <dbReference type="EMBL" id="MFC4711093.1"/>
    </source>
</evidence>
<feature type="transmembrane region" description="Helical" evidence="6">
    <location>
        <begin position="45"/>
        <end position="63"/>
    </location>
</feature>
<evidence type="ECO:0000256" key="2">
    <source>
        <dbReference type="ARBA" id="ARBA00009142"/>
    </source>
</evidence>
<protein>
    <recommendedName>
        <fullName evidence="6">Probable membrane transporter protein</fullName>
    </recommendedName>
</protein>
<reference evidence="8" key="1">
    <citation type="journal article" date="2019" name="Int. J. Syst. Evol. Microbiol.">
        <title>The Global Catalogue of Microorganisms (GCM) 10K type strain sequencing project: providing services to taxonomists for standard genome sequencing and annotation.</title>
        <authorList>
            <consortium name="The Broad Institute Genomics Platform"/>
            <consortium name="The Broad Institute Genome Sequencing Center for Infectious Disease"/>
            <person name="Wu L."/>
            <person name="Ma J."/>
        </authorList>
    </citation>
    <scope>NUCLEOTIDE SEQUENCE [LARGE SCALE GENOMIC DNA]</scope>
    <source>
        <strain evidence="8">CGMCC 1.19061</strain>
    </source>
</reference>
<feature type="transmembrane region" description="Helical" evidence="6">
    <location>
        <begin position="178"/>
        <end position="199"/>
    </location>
</feature>